<evidence type="ECO:0000256" key="2">
    <source>
        <dbReference type="ARBA" id="ARBA00023242"/>
    </source>
</evidence>
<dbReference type="PROSITE" id="PS51319">
    <property type="entry name" value="TFIIS_N"/>
    <property type="match status" value="1"/>
</dbReference>
<feature type="compositionally biased region" description="Basic and acidic residues" evidence="5">
    <location>
        <begin position="303"/>
        <end position="335"/>
    </location>
</feature>
<dbReference type="PANTHER" id="PTHR15141:SF76">
    <property type="entry name" value="TRANSCRIPTION ELONGATION FACTOR B POLYPEPTIDE 3"/>
    <property type="match status" value="1"/>
</dbReference>
<feature type="compositionally biased region" description="Basic and acidic residues" evidence="5">
    <location>
        <begin position="393"/>
        <end position="405"/>
    </location>
</feature>
<dbReference type="Proteomes" id="UP000030746">
    <property type="component" value="Unassembled WGS sequence"/>
</dbReference>
<dbReference type="EMBL" id="KB200149">
    <property type="protein sequence ID" value="ESP02637.1"/>
    <property type="molecule type" value="Genomic_DNA"/>
</dbReference>
<dbReference type="PANTHER" id="PTHR15141">
    <property type="entry name" value="TRANSCRIPTION ELONGATION FACTOR B POLYPEPTIDE 3"/>
    <property type="match status" value="1"/>
</dbReference>
<feature type="domain" description="TFIIS N-terminal" evidence="6">
    <location>
        <begin position="2"/>
        <end position="78"/>
    </location>
</feature>
<dbReference type="Pfam" id="PF08711">
    <property type="entry name" value="Med26"/>
    <property type="match status" value="1"/>
</dbReference>
<dbReference type="STRING" id="225164.V4BA31"/>
<dbReference type="GeneID" id="20241925"/>
<organism evidence="7 8">
    <name type="scientific">Lottia gigantea</name>
    <name type="common">Giant owl limpet</name>
    <dbReference type="NCBI Taxonomy" id="225164"/>
    <lineage>
        <taxon>Eukaryota</taxon>
        <taxon>Metazoa</taxon>
        <taxon>Spiralia</taxon>
        <taxon>Lophotrochozoa</taxon>
        <taxon>Mollusca</taxon>
        <taxon>Gastropoda</taxon>
        <taxon>Patellogastropoda</taxon>
        <taxon>Lottioidea</taxon>
        <taxon>Lottiidae</taxon>
        <taxon>Lottia</taxon>
    </lineage>
</organism>
<evidence type="ECO:0000256" key="1">
    <source>
        <dbReference type="ARBA" id="ARBA00004123"/>
    </source>
</evidence>
<feature type="coiled-coil region" evidence="4">
    <location>
        <begin position="755"/>
        <end position="782"/>
    </location>
</feature>
<dbReference type="InterPro" id="IPR051870">
    <property type="entry name" value="Elongin-A_domain"/>
</dbReference>
<dbReference type="Gene3D" id="1.20.930.10">
    <property type="entry name" value="Conserved domain common to transcription factors TFIIS, elongin A, CRSP70"/>
    <property type="match status" value="1"/>
</dbReference>
<accession>V4BA31</accession>
<evidence type="ECO:0000259" key="6">
    <source>
        <dbReference type="PROSITE" id="PS51319"/>
    </source>
</evidence>
<feature type="compositionally biased region" description="Low complexity" evidence="5">
    <location>
        <begin position="573"/>
        <end position="593"/>
    </location>
</feature>
<evidence type="ECO:0000313" key="7">
    <source>
        <dbReference type="EMBL" id="ESP02637.1"/>
    </source>
</evidence>
<feature type="compositionally biased region" description="Polar residues" evidence="5">
    <location>
        <begin position="176"/>
        <end position="188"/>
    </location>
</feature>
<gene>
    <name evidence="7" type="ORF">LOTGIDRAFT_171838</name>
</gene>
<dbReference type="Gene3D" id="6.10.250.3180">
    <property type="match status" value="1"/>
</dbReference>
<feature type="compositionally biased region" description="Basic and acidic residues" evidence="5">
    <location>
        <begin position="245"/>
        <end position="262"/>
    </location>
</feature>
<dbReference type="CTD" id="20241925"/>
<reference evidence="7 8" key="1">
    <citation type="journal article" date="2013" name="Nature">
        <title>Insights into bilaterian evolution from three spiralian genomes.</title>
        <authorList>
            <person name="Simakov O."/>
            <person name="Marletaz F."/>
            <person name="Cho S.J."/>
            <person name="Edsinger-Gonzales E."/>
            <person name="Havlak P."/>
            <person name="Hellsten U."/>
            <person name="Kuo D.H."/>
            <person name="Larsson T."/>
            <person name="Lv J."/>
            <person name="Arendt D."/>
            <person name="Savage R."/>
            <person name="Osoegawa K."/>
            <person name="de Jong P."/>
            <person name="Grimwood J."/>
            <person name="Chapman J.A."/>
            <person name="Shapiro H."/>
            <person name="Aerts A."/>
            <person name="Otillar R.P."/>
            <person name="Terry A.Y."/>
            <person name="Boore J.L."/>
            <person name="Grigoriev I.V."/>
            <person name="Lindberg D.R."/>
            <person name="Seaver E.C."/>
            <person name="Weisblat D.A."/>
            <person name="Putnam N.H."/>
            <person name="Rokhsar D.S."/>
        </authorList>
    </citation>
    <scope>NUCLEOTIDE SEQUENCE [LARGE SCALE GENOMIC DNA]</scope>
</reference>
<dbReference type="InterPro" id="IPR017923">
    <property type="entry name" value="TFIIS_N"/>
</dbReference>
<dbReference type="InterPro" id="IPR035441">
    <property type="entry name" value="TFIIS/LEDGF_dom_sf"/>
</dbReference>
<feature type="compositionally biased region" description="Polar residues" evidence="5">
    <location>
        <begin position="151"/>
        <end position="166"/>
    </location>
</feature>
<keyword evidence="2 3" id="KW-0539">Nucleus</keyword>
<dbReference type="InterPro" id="IPR003617">
    <property type="entry name" value="TFIIS/CRSP70_N_sub"/>
</dbReference>
<dbReference type="AlphaFoldDB" id="V4BA31"/>
<dbReference type="InterPro" id="IPR010684">
    <property type="entry name" value="RNA_pol_II_trans_fac_SIII_A"/>
</dbReference>
<dbReference type="GO" id="GO:0006368">
    <property type="term" value="P:transcription elongation by RNA polymerase II"/>
    <property type="evidence" value="ECO:0007669"/>
    <property type="project" value="InterPro"/>
</dbReference>
<dbReference type="OMA" id="MFLRCEE"/>
<proteinExistence type="predicted"/>
<feature type="compositionally biased region" description="Basic and acidic residues" evidence="5">
    <location>
        <begin position="285"/>
        <end position="294"/>
    </location>
</feature>
<dbReference type="Pfam" id="PF06881">
    <property type="entry name" value="Elongin_A"/>
    <property type="match status" value="1"/>
</dbReference>
<dbReference type="GO" id="GO:0070449">
    <property type="term" value="C:elongin complex"/>
    <property type="evidence" value="ECO:0007669"/>
    <property type="project" value="InterPro"/>
</dbReference>
<dbReference type="HOGENOM" id="CLU_331302_0_0_1"/>
<protein>
    <recommendedName>
        <fullName evidence="6">TFIIS N-terminal domain-containing protein</fullName>
    </recommendedName>
</protein>
<dbReference type="RefSeq" id="XP_009046658.1">
    <property type="nucleotide sequence ID" value="XM_009048410.1"/>
</dbReference>
<dbReference type="SMART" id="SM00509">
    <property type="entry name" value="TFS2N"/>
    <property type="match status" value="1"/>
</dbReference>
<dbReference type="CDD" id="cd00183">
    <property type="entry name" value="TFIIS_I"/>
    <property type="match status" value="1"/>
</dbReference>
<dbReference type="OrthoDB" id="21513at2759"/>
<feature type="compositionally biased region" description="Basic and acidic residues" evidence="5">
    <location>
        <begin position="452"/>
        <end position="476"/>
    </location>
</feature>
<dbReference type="SUPFAM" id="SSF47676">
    <property type="entry name" value="Conserved domain common to transcription factors TFIIS, elongin A, CRSP70"/>
    <property type="match status" value="1"/>
</dbReference>
<evidence type="ECO:0000256" key="5">
    <source>
        <dbReference type="SAM" id="MobiDB-lite"/>
    </source>
</evidence>
<feature type="compositionally biased region" description="Polar residues" evidence="5">
    <location>
        <begin position="227"/>
        <end position="241"/>
    </location>
</feature>
<dbReference type="KEGG" id="lgi:LOTGIDRAFT_171838"/>
<keyword evidence="8" id="KW-1185">Reference proteome</keyword>
<evidence type="ECO:0000256" key="3">
    <source>
        <dbReference type="PROSITE-ProRule" id="PRU00649"/>
    </source>
</evidence>
<keyword evidence="4" id="KW-0175">Coiled coil</keyword>
<name>V4BA31_LOTGI</name>
<feature type="region of interest" description="Disordered" evidence="5">
    <location>
        <begin position="82"/>
        <end position="611"/>
    </location>
</feature>
<evidence type="ECO:0000256" key="4">
    <source>
        <dbReference type="SAM" id="Coils"/>
    </source>
</evidence>
<comment type="subcellular location">
    <subcellularLocation>
        <location evidence="1 3">Nucleus</location>
    </subcellularLocation>
</comment>
<sequence>MADTKHKLKKYKQYLETNPDGDKVLSVLNKLDALPVSISLLQDTGIGKLVNGFKKKPDGIGTVAKSIVNKWKNLVAEEANKATKLDSDDDQEYVPEPPKNVKYEASYNPTSKSQSDDEYCPQHVAEEYTPEEVKYKPAHRAVNKYAKYSNEKYSPQHTSSHTSSKQKYVPTKIPSAENSENESYSPSRINDDPLPYSPQHLSDQSEEEAYDQATPEQNASEPDEYDPTNNDASPTGASYTPTPRYENEQRHKSSSAKSDKHSSKSAKSSHSDGHKSKNGSLHSSSKSEKHSSSKHEKHSSNGKSERHSSKHKSHDEKHDKSDKHSSKHSDNEKHSKSQNGSHRSKSKDIVPNGKHQSSSSSHSSKDKKTSSSSVKVSSSSEKKFSDRSSSSKSSEKNSSHSDRKNNSVISESPSKSKLDKNRNEKRKISKIEPIDSSFNLFSPDDSAVVKRVKVESKPKVDSSSKSSKESHHEAKDSHKHSKHHSSSSSSSKPKDERLDKKDSSSKSTKHPEKRLDKHDKHSKSKSSSSSKGEKRKVKVEESLDDDATDGFSFDDFLNCDVKVPKKKMKKDPGSSGSPWSSSLSVSKPSTSKTATRVTDDSGFTVPKPSKQRLDIDESDILSLLPETSATYRPLPTRSLEDERKHSLATFDPMVIGTKQGKRTQVYSGRKHGLTEMKSLFSQCIQVLMDNIDAIDYVGGVPYDILKPVLERCSVQQLLRLEDLNPHFVGEDEELWAVHCEKEFKNQEPDEMESWREFYLRSVEEREERLEKLRMNMNKLQAAKPKSRQVQLAYVDNYVKPPREVLRKQQRYGTGKVVSASNSIQSTSRGGRANFSHNISVPQPKAVRPVAPMMQKINKMLAKRRR</sequence>
<evidence type="ECO:0000313" key="8">
    <source>
        <dbReference type="Proteomes" id="UP000030746"/>
    </source>
</evidence>
<feature type="compositionally biased region" description="Basic and acidic residues" evidence="5">
    <location>
        <begin position="492"/>
        <end position="519"/>
    </location>
</feature>
<feature type="compositionally biased region" description="Low complexity" evidence="5">
    <location>
        <begin position="370"/>
        <end position="379"/>
    </location>
</feature>